<evidence type="ECO:0000259" key="13">
    <source>
        <dbReference type="PROSITE" id="PS51547"/>
    </source>
</evidence>
<dbReference type="SUPFAM" id="SSF56112">
    <property type="entry name" value="Protein kinase-like (PK-like)"/>
    <property type="match status" value="1"/>
</dbReference>
<evidence type="ECO:0000313" key="14">
    <source>
        <dbReference type="EMBL" id="OQR87160.1"/>
    </source>
</evidence>
<keyword evidence="6" id="KW-0067">ATP-binding</keyword>
<dbReference type="GO" id="GO:0005886">
    <property type="term" value="C:plasma membrane"/>
    <property type="evidence" value="ECO:0007669"/>
    <property type="project" value="TreeGrafter"/>
</dbReference>
<dbReference type="GO" id="GO:0016477">
    <property type="term" value="P:cell migration"/>
    <property type="evidence" value="ECO:0007669"/>
    <property type="project" value="TreeGrafter"/>
</dbReference>
<dbReference type="Gene3D" id="3.10.20.770">
    <property type="match status" value="1"/>
</dbReference>
<dbReference type="InterPro" id="IPR000341">
    <property type="entry name" value="PI3K_Ras-bd_dom"/>
</dbReference>
<dbReference type="InterPro" id="IPR029071">
    <property type="entry name" value="Ubiquitin-like_domsf"/>
</dbReference>
<gene>
    <name evidence="14" type="ORF">ACHHYP_09478</name>
</gene>
<dbReference type="Pfam" id="PF00454">
    <property type="entry name" value="PI3_PI4_kinase"/>
    <property type="match status" value="1"/>
</dbReference>
<evidence type="ECO:0000256" key="5">
    <source>
        <dbReference type="ARBA" id="ARBA00022777"/>
    </source>
</evidence>
<dbReference type="GO" id="GO:0048015">
    <property type="term" value="P:phosphatidylinositol-mediated signaling"/>
    <property type="evidence" value="ECO:0007669"/>
    <property type="project" value="TreeGrafter"/>
</dbReference>
<proteinExistence type="inferred from homology"/>
<dbReference type="InterPro" id="IPR002420">
    <property type="entry name" value="PI3K-type_C2_dom"/>
</dbReference>
<dbReference type="GO" id="GO:0005942">
    <property type="term" value="C:phosphatidylinositol 3-kinase complex"/>
    <property type="evidence" value="ECO:0007669"/>
    <property type="project" value="TreeGrafter"/>
</dbReference>
<dbReference type="Pfam" id="PF00169">
    <property type="entry name" value="PH"/>
    <property type="match status" value="2"/>
</dbReference>
<dbReference type="SMART" id="SM00233">
    <property type="entry name" value="PH"/>
    <property type="match status" value="2"/>
</dbReference>
<feature type="domain" description="C2 PI3K-type" evidence="13">
    <location>
        <begin position="326"/>
        <end position="507"/>
    </location>
</feature>
<dbReference type="SUPFAM" id="SSF50729">
    <property type="entry name" value="PH domain-like"/>
    <property type="match status" value="2"/>
</dbReference>
<dbReference type="EC" id="2.7.1.137" evidence="2"/>
<dbReference type="GO" id="GO:0016303">
    <property type="term" value="F:1-phosphatidylinositol-3-kinase activity"/>
    <property type="evidence" value="ECO:0007669"/>
    <property type="project" value="UniProtKB-EC"/>
</dbReference>
<evidence type="ECO:0000256" key="4">
    <source>
        <dbReference type="ARBA" id="ARBA00022741"/>
    </source>
</evidence>
<comment type="caution">
    <text evidence="14">The sequence shown here is derived from an EMBL/GenBank/DDBJ whole genome shotgun (WGS) entry which is preliminary data.</text>
</comment>
<dbReference type="PANTHER" id="PTHR10048:SF14">
    <property type="entry name" value="LD28067P"/>
    <property type="match status" value="1"/>
</dbReference>
<dbReference type="InterPro" id="IPR018936">
    <property type="entry name" value="PI3/4_kinase_CS"/>
</dbReference>
<feature type="compositionally biased region" description="Basic and acidic residues" evidence="8">
    <location>
        <begin position="680"/>
        <end position="689"/>
    </location>
</feature>
<keyword evidence="15" id="KW-1185">Reference proteome</keyword>
<dbReference type="CDD" id="cd00891">
    <property type="entry name" value="PI3Kc"/>
    <property type="match status" value="1"/>
</dbReference>
<accession>A0A1V9YN92</accession>
<dbReference type="Pfam" id="PF00794">
    <property type="entry name" value="PI3K_rbd"/>
    <property type="match status" value="1"/>
</dbReference>
<dbReference type="InterPro" id="IPR035448">
    <property type="entry name" value="PI3Kc"/>
</dbReference>
<dbReference type="SUPFAM" id="SSF54236">
    <property type="entry name" value="Ubiquitin-like"/>
    <property type="match status" value="1"/>
</dbReference>
<dbReference type="InterPro" id="IPR001849">
    <property type="entry name" value="PH_domain"/>
</dbReference>
<protein>
    <recommendedName>
        <fullName evidence="2">phosphatidylinositol 3-kinase</fullName>
        <ecNumber evidence="2">2.7.1.137</ecNumber>
    </recommendedName>
</protein>
<dbReference type="InterPro" id="IPR036940">
    <property type="entry name" value="PI3/4_kinase_cat_sf"/>
</dbReference>
<dbReference type="InterPro" id="IPR000403">
    <property type="entry name" value="PI3/4_kinase_cat_dom"/>
</dbReference>
<dbReference type="Gene3D" id="1.10.1070.11">
    <property type="entry name" value="Phosphatidylinositol 3-/4-kinase, catalytic domain"/>
    <property type="match status" value="1"/>
</dbReference>
<evidence type="ECO:0000256" key="6">
    <source>
        <dbReference type="ARBA" id="ARBA00022840"/>
    </source>
</evidence>
<dbReference type="OrthoDB" id="67688at2759"/>
<evidence type="ECO:0000256" key="2">
    <source>
        <dbReference type="ARBA" id="ARBA00012073"/>
    </source>
</evidence>
<dbReference type="InterPro" id="IPR015433">
    <property type="entry name" value="PI3/4_kinase"/>
</dbReference>
<dbReference type="PROSITE" id="PS51545">
    <property type="entry name" value="PIK_HELICAL"/>
    <property type="match status" value="1"/>
</dbReference>
<feature type="domain" description="PH" evidence="9">
    <location>
        <begin position="540"/>
        <end position="655"/>
    </location>
</feature>
<dbReference type="PANTHER" id="PTHR10048">
    <property type="entry name" value="PHOSPHATIDYLINOSITOL KINASE"/>
    <property type="match status" value="1"/>
</dbReference>
<dbReference type="STRING" id="1202772.A0A1V9YN92"/>
<dbReference type="GO" id="GO:0043491">
    <property type="term" value="P:phosphatidylinositol 3-kinase/protein kinase B signal transduction"/>
    <property type="evidence" value="ECO:0007669"/>
    <property type="project" value="TreeGrafter"/>
</dbReference>
<keyword evidence="4" id="KW-0547">Nucleotide-binding</keyword>
<feature type="domain" description="PIK helical" evidence="11">
    <location>
        <begin position="735"/>
        <end position="914"/>
    </location>
</feature>
<dbReference type="PROSITE" id="PS50003">
    <property type="entry name" value="PH_DOMAIN"/>
    <property type="match status" value="2"/>
</dbReference>
<name>A0A1V9YN92_ACHHY</name>
<feature type="region of interest" description="Disordered" evidence="8">
    <location>
        <begin position="668"/>
        <end position="690"/>
    </location>
</feature>
<dbReference type="PROSITE" id="PS51546">
    <property type="entry name" value="PI3K_RBD"/>
    <property type="match status" value="1"/>
</dbReference>
<evidence type="ECO:0000256" key="3">
    <source>
        <dbReference type="ARBA" id="ARBA00022679"/>
    </source>
</evidence>
<dbReference type="FunFam" id="1.10.1070.11:FF:000001">
    <property type="entry name" value="Phosphatidylinositol 4,5-bisphosphate 3-kinase catalytic subunit"/>
    <property type="match status" value="1"/>
</dbReference>
<dbReference type="Gene3D" id="2.30.29.30">
    <property type="entry name" value="Pleckstrin-homology domain (PH domain)/Phosphotyrosine-binding domain (PTB)"/>
    <property type="match status" value="2"/>
</dbReference>
<dbReference type="CDD" id="cd00821">
    <property type="entry name" value="PH"/>
    <property type="match status" value="1"/>
</dbReference>
<dbReference type="InterPro" id="IPR016024">
    <property type="entry name" value="ARM-type_fold"/>
</dbReference>
<evidence type="ECO:0000259" key="11">
    <source>
        <dbReference type="PROSITE" id="PS51545"/>
    </source>
</evidence>
<organism evidence="14 15">
    <name type="scientific">Achlya hypogyna</name>
    <name type="common">Oomycete</name>
    <name type="synonym">Protoachlya hypogyna</name>
    <dbReference type="NCBI Taxonomy" id="1202772"/>
    <lineage>
        <taxon>Eukaryota</taxon>
        <taxon>Sar</taxon>
        <taxon>Stramenopiles</taxon>
        <taxon>Oomycota</taxon>
        <taxon>Saprolegniomycetes</taxon>
        <taxon>Saprolegniales</taxon>
        <taxon>Achlyaceae</taxon>
        <taxon>Achlya</taxon>
    </lineage>
</organism>
<dbReference type="PROSITE" id="PS50290">
    <property type="entry name" value="PI3_4_KINASE_3"/>
    <property type="match status" value="1"/>
</dbReference>
<dbReference type="PROSITE" id="PS51547">
    <property type="entry name" value="C2_PI3K"/>
    <property type="match status" value="1"/>
</dbReference>
<dbReference type="GO" id="GO:0005524">
    <property type="term" value="F:ATP binding"/>
    <property type="evidence" value="ECO:0007669"/>
    <property type="project" value="UniProtKB-KW"/>
</dbReference>
<evidence type="ECO:0000259" key="12">
    <source>
        <dbReference type="PROSITE" id="PS51546"/>
    </source>
</evidence>
<dbReference type="InterPro" id="IPR011009">
    <property type="entry name" value="Kinase-like_dom_sf"/>
</dbReference>
<dbReference type="PROSITE" id="PS00916">
    <property type="entry name" value="PI3_4_KINASE_2"/>
    <property type="match status" value="1"/>
</dbReference>
<keyword evidence="3" id="KW-0808">Transferase</keyword>
<dbReference type="GO" id="GO:0005737">
    <property type="term" value="C:cytoplasm"/>
    <property type="evidence" value="ECO:0007669"/>
    <property type="project" value="TreeGrafter"/>
</dbReference>
<dbReference type="Gene3D" id="1.25.40.70">
    <property type="entry name" value="Phosphatidylinositol 3-kinase, accessory domain (PIK)"/>
    <property type="match status" value="1"/>
</dbReference>
<dbReference type="GO" id="GO:0032060">
    <property type="term" value="P:bleb assembly"/>
    <property type="evidence" value="ECO:0007669"/>
    <property type="project" value="UniProtKB-ARBA"/>
</dbReference>
<dbReference type="InterPro" id="IPR042236">
    <property type="entry name" value="PI3K_accessory_sf"/>
</dbReference>
<dbReference type="InterPro" id="IPR001263">
    <property type="entry name" value="PI3K_accessory_dom"/>
</dbReference>
<dbReference type="SUPFAM" id="SSF48371">
    <property type="entry name" value="ARM repeat"/>
    <property type="match status" value="1"/>
</dbReference>
<dbReference type="Pfam" id="PF00613">
    <property type="entry name" value="PI3Ka"/>
    <property type="match status" value="1"/>
</dbReference>
<dbReference type="EMBL" id="JNBR01001463">
    <property type="protein sequence ID" value="OQR87160.1"/>
    <property type="molecule type" value="Genomic_DNA"/>
</dbReference>
<evidence type="ECO:0000313" key="15">
    <source>
        <dbReference type="Proteomes" id="UP000243579"/>
    </source>
</evidence>
<reference evidence="14 15" key="1">
    <citation type="journal article" date="2014" name="Genome Biol. Evol.">
        <title>The secreted proteins of Achlya hypogyna and Thraustotheca clavata identify the ancestral oomycete secretome and reveal gene acquisitions by horizontal gene transfer.</title>
        <authorList>
            <person name="Misner I."/>
            <person name="Blouin N."/>
            <person name="Leonard G."/>
            <person name="Richards T.A."/>
            <person name="Lane C.E."/>
        </authorList>
    </citation>
    <scope>NUCLEOTIDE SEQUENCE [LARGE SCALE GENOMIC DNA]</scope>
    <source>
        <strain evidence="14 15">ATCC 48635</strain>
    </source>
</reference>
<dbReference type="SMART" id="SM00146">
    <property type="entry name" value="PI3Kc"/>
    <property type="match status" value="1"/>
</dbReference>
<feature type="domain" description="PI3K/PI4K catalytic" evidence="10">
    <location>
        <begin position="988"/>
        <end position="1267"/>
    </location>
</feature>
<dbReference type="InterPro" id="IPR011993">
    <property type="entry name" value="PH-like_dom_sf"/>
</dbReference>
<dbReference type="GO" id="GO:0035005">
    <property type="term" value="F:1-phosphatidylinositol-4-phosphate 3-kinase activity"/>
    <property type="evidence" value="ECO:0007669"/>
    <property type="project" value="TreeGrafter"/>
</dbReference>
<evidence type="ECO:0000256" key="1">
    <source>
        <dbReference type="ARBA" id="ARBA00001498"/>
    </source>
</evidence>
<evidence type="ECO:0000256" key="7">
    <source>
        <dbReference type="PROSITE-ProRule" id="PRU00880"/>
    </source>
</evidence>
<evidence type="ECO:0000259" key="9">
    <source>
        <dbReference type="PROSITE" id="PS50003"/>
    </source>
</evidence>
<dbReference type="SMART" id="SM00145">
    <property type="entry name" value="PI3Ka"/>
    <property type="match status" value="1"/>
</dbReference>
<dbReference type="FunFam" id="3.30.1010.10:FF:000008">
    <property type="entry name" value="Phosphatidylinositol 4,5-bisphosphate 3-kinase catalytic subunit gamma"/>
    <property type="match status" value="1"/>
</dbReference>
<comment type="similarity">
    <text evidence="7">Belongs to the PI3/PI4-kinase family.</text>
</comment>
<keyword evidence="5 14" id="KW-0418">Kinase</keyword>
<feature type="domain" description="PH" evidence="9">
    <location>
        <begin position="79"/>
        <end position="175"/>
    </location>
</feature>
<dbReference type="Gene3D" id="3.30.1010.10">
    <property type="entry name" value="Phosphatidylinositol 3-kinase Catalytic Subunit, Chain A, domain 4"/>
    <property type="match status" value="1"/>
</dbReference>
<feature type="domain" description="PI3K-RBD" evidence="12">
    <location>
        <begin position="180"/>
        <end position="279"/>
    </location>
</feature>
<sequence length="1285" mass="145039">MQKEATTEVRALLRDVNVVATRVAKQLSDEEQTLRANVPQYVQGRPRFASDQFISAIVQVPSTAAGGATSPTAKQPPPPSSVSGWLLLHTKQQTDKKLKLKRRFVEIRDKFLFYAKSDTSKQKALLTLDDVSTIMPSPMEHFGIVLVTLTSSLLLVAASDADYVRWISELCRFIPYQRVNAVFRRTIQQLEMETTPAKTGDLHTVLSPMSTVGECIRHFLLLFHQQRRRHSFTHPEHEYVLKLTGFRDYFLDWSRPILDYQSVRECQLQKKALRLTFVHVSTLDKKPLSLPSTLAPPPPTAFTEASVADDYLLPPVDSPIHKSADVDEPLQLCIYRFANVTPATLHRDRTRREVKLVSKPLLHRYVFCRLQLVDGGKTIDSSHFETDLAKLSRHGTVSHAEISAPVWYPLSVLPMHMSRSLRLVCTVYAASLQYLIAKDDMYCEKLASTGCHLFDVHGMMVQGDRSLALHDNLADLRTGPLPCGVDAGQGYMHVEFCSAPMSRVQYSPTPSLKRSTIRASLSDTNLSALGQSFFTISEPSVLKEGALAKLSARPWHVWKERWFALNGDTCCLSMSDKRHSIRSVSVSLSGATVTTADKLNQTYTSFPVNKSTKKEYQTWCFAVQLRYQKTKSIVLRAPTKQERDDWMHLISVVIQKTADMMWERRLEDSMPRRSSMQEQSKPEPDDRLSIPHTLDIMNNVRGSLRLSSCSTIWSSSGSLSEMAIDTGSSSGYMAHTISTGATMTALSSLLALIEQDPLYRLSTYQKSLLWSHRSFVVSHFFVLPRVLSCISWADPSQRSDMLELLPRWSTPTHISGYLALLDSEFAHMGAVRRFALGKMAAMDDLTLASILPQLVQAIKWEPYATSQLVTWLIERALVNPSQIGFALFWTLKVETYVPRWAERFRLVLHAYLSVVSKPMASILALQEALFSPEGELHRIAQRVKKLKQNASMHEVTVQLRHMLADLNVLLPPSYQLPIDPRVEVGALLVDQCRVMSSAKLPLWLVFENADPTGEPIEVIFKAGDDVRQDQLTLEMFRLMESIWQDDGLDLCLKPYRCVATSPFTGILEVVTEAVTTADIHHRNGVFGALQETSFSDWIQHHNRDPASLERAVDLFRRSCAGYCVATYVLGIGDRHNDNIMMTTAGRYFHIDFGHILGHFKYQLNIKREKTPFVFTKEMAYVLGGVESETYKLFVATCGQAFNSIRKHTHLLTTLLLMMLPAGMPELRDSTDLQHLVQAMETSEGGPCLTEPEAEVQFGEKIATCLKHPFKRIDNTIHNFVHKLRG</sequence>
<comment type="catalytic activity">
    <reaction evidence="1">
        <text>a 1,2-diacyl-sn-glycero-3-phospho-(1D-myo-inositol) + ATP = a 1,2-diacyl-sn-glycero-3-phospho-(1D-myo-inositol-3-phosphate) + ADP + H(+)</text>
        <dbReference type="Rhea" id="RHEA:12709"/>
        <dbReference type="ChEBI" id="CHEBI:15378"/>
        <dbReference type="ChEBI" id="CHEBI:30616"/>
        <dbReference type="ChEBI" id="CHEBI:57880"/>
        <dbReference type="ChEBI" id="CHEBI:58088"/>
        <dbReference type="ChEBI" id="CHEBI:456216"/>
        <dbReference type="EC" id="2.7.1.137"/>
    </reaction>
</comment>
<dbReference type="Proteomes" id="UP000243579">
    <property type="component" value="Unassembled WGS sequence"/>
</dbReference>
<evidence type="ECO:0000256" key="8">
    <source>
        <dbReference type="SAM" id="MobiDB-lite"/>
    </source>
</evidence>
<evidence type="ECO:0000259" key="10">
    <source>
        <dbReference type="PROSITE" id="PS50290"/>
    </source>
</evidence>
<dbReference type="GO" id="GO:0050920">
    <property type="term" value="P:regulation of chemotaxis"/>
    <property type="evidence" value="ECO:0007669"/>
    <property type="project" value="UniProtKB-ARBA"/>
</dbReference>